<dbReference type="GeneID" id="18240263"/>
<evidence type="ECO:0000313" key="2">
    <source>
        <dbReference type="EMBL" id="EGF83826.1"/>
    </source>
</evidence>
<keyword evidence="3" id="KW-1185">Reference proteome</keyword>
<dbReference type="InterPro" id="IPR055289">
    <property type="entry name" value="OFD1"/>
</dbReference>
<proteinExistence type="predicted"/>
<feature type="coiled-coil region" evidence="1">
    <location>
        <begin position="806"/>
        <end position="895"/>
    </location>
</feature>
<protein>
    <submittedName>
        <fullName evidence="2">Uncharacterized protein</fullName>
    </submittedName>
</protein>
<dbReference type="RefSeq" id="XP_006675691.1">
    <property type="nucleotide sequence ID" value="XM_006675628.1"/>
</dbReference>
<dbReference type="Proteomes" id="UP000007241">
    <property type="component" value="Unassembled WGS sequence"/>
</dbReference>
<feature type="coiled-coil region" evidence="1">
    <location>
        <begin position="493"/>
        <end position="520"/>
    </location>
</feature>
<dbReference type="InterPro" id="IPR006594">
    <property type="entry name" value="LisH"/>
</dbReference>
<evidence type="ECO:0000313" key="3">
    <source>
        <dbReference type="Proteomes" id="UP000007241"/>
    </source>
</evidence>
<evidence type="ECO:0000256" key="1">
    <source>
        <dbReference type="SAM" id="Coils"/>
    </source>
</evidence>
<dbReference type="AlphaFoldDB" id="F4NSI6"/>
<dbReference type="GO" id="GO:0005576">
    <property type="term" value="C:extracellular region"/>
    <property type="evidence" value="ECO:0007669"/>
    <property type="project" value="GOC"/>
</dbReference>
<dbReference type="OMA" id="EAVCRMT"/>
<dbReference type="HOGENOM" id="CLU_301098_0_0_1"/>
<accession>F4NSI6</accession>
<dbReference type="EMBL" id="GL882879">
    <property type="protein sequence ID" value="EGF83826.1"/>
    <property type="molecule type" value="Genomic_DNA"/>
</dbReference>
<keyword evidence="1" id="KW-0175">Coiled coil</keyword>
<dbReference type="PANTHER" id="PTHR39063">
    <property type="entry name" value="ORAL-FACIAL-DIGITAL SYNDROME 1 PROTEIN HOMOLOG"/>
    <property type="match status" value="1"/>
</dbReference>
<reference evidence="2 3" key="1">
    <citation type="submission" date="2009-12" db="EMBL/GenBank/DDBJ databases">
        <title>The draft genome of Batrachochytrium dendrobatidis.</title>
        <authorList>
            <consortium name="US DOE Joint Genome Institute (JGI-PGF)"/>
            <person name="Kuo A."/>
            <person name="Salamov A."/>
            <person name="Schmutz J."/>
            <person name="Lucas S."/>
            <person name="Pitluck S."/>
            <person name="Rosenblum E."/>
            <person name="Stajich J."/>
            <person name="Eisen M."/>
            <person name="Grigoriev I.V."/>
        </authorList>
    </citation>
    <scope>NUCLEOTIDE SEQUENCE [LARGE SCALE GENOMIC DNA]</scope>
    <source>
        <strain evidence="3">JAM81 / FGSC 10211</strain>
    </source>
</reference>
<dbReference type="PANTHER" id="PTHR39063:SF1">
    <property type="entry name" value="OFD1 CENTRIOLE AND CENTRIOLAR SATELLITE PROTEIN"/>
    <property type="match status" value="1"/>
</dbReference>
<dbReference type="Pfam" id="PF16045">
    <property type="entry name" value="LisH_2"/>
    <property type="match status" value="1"/>
</dbReference>
<organism evidence="2 3">
    <name type="scientific">Batrachochytrium dendrobatidis (strain JAM81 / FGSC 10211)</name>
    <name type="common">Frog chytrid fungus</name>
    <dbReference type="NCBI Taxonomy" id="684364"/>
    <lineage>
        <taxon>Eukaryota</taxon>
        <taxon>Fungi</taxon>
        <taxon>Fungi incertae sedis</taxon>
        <taxon>Chytridiomycota</taxon>
        <taxon>Chytridiomycota incertae sedis</taxon>
        <taxon>Chytridiomycetes</taxon>
        <taxon>Rhizophydiales</taxon>
        <taxon>Rhizophydiales incertae sedis</taxon>
        <taxon>Batrachochytrium</taxon>
    </lineage>
</organism>
<dbReference type="OrthoDB" id="206339at2759"/>
<dbReference type="STRING" id="684364.F4NSI6"/>
<dbReference type="GO" id="GO:0060287">
    <property type="term" value="P:epithelial cilium movement involved in determination of left/right asymmetry"/>
    <property type="evidence" value="ECO:0000318"/>
    <property type="project" value="GO_Central"/>
</dbReference>
<dbReference type="GO" id="GO:0036064">
    <property type="term" value="C:ciliary basal body"/>
    <property type="evidence" value="ECO:0000318"/>
    <property type="project" value="GO_Central"/>
</dbReference>
<dbReference type="InParanoid" id="F4NSI6"/>
<gene>
    <name evidence="2" type="ORF">BATDEDRAFT_33931</name>
</gene>
<sequence>MSALKENSDSEQLLKLQVDKTDIKYIFYCYFVYMFELITPSQNNPSTVAYQQPLELSSVELRARLVHSLHCSGVADKLKSQLRAKLYAELHLRSGIPRHKALDDGSNVLLFKVIDSLLVGYFQERKLDFTLSVFVPETGLGHSQKALGDKDVLHALHIDKPCDALRKMEKAMESRNPEESLLVRLFSSIAYINDVQKTDKEMQTNTDLEDILSIKINQVEQSLLQERKNNGQIHSHLIEDRLSQYQNQLELQMKQDLKDQLQKFQELELAQMRIDEKSHYKMEIAKQKMEYDNKILEFQERQISIHEAEQLRLTEKEKALEHQNIQLRQKLLDESNSTMLKEVQLRHEAELHTRQIRLERDLLQRRVEEVQSQVLELQSFKERYTQQMESQLAQYKIDLNNKHATQVSEIKIDRVHLEAERAQLKEKTLAVEKMHANIQYTEDERDALRESVKNAHQRIEALIKEKDDAVLHSKEIQLELLTNRGSTALEFEITSLKKQLIETEKTANKRQEEYQELLKNFMLPKDDFREELGKSRMAEARWQRECQQLVQKLEYELNRSDELQRLFDQQVLKTRELERELADTRLLLHQTQSALTTELAHHSIAPASRQFHITTQQHRELLPDPLDPQLDHMYSKIVKRTPLHTEFNDNMDKFNAHNSSSFNQQIGSPSINMAQHIMKELELNDVRSQSENYLHSCYPSATFANLATQSSIVNPPVTLPSFPVDAKQPKSTAILQTMPPVTSDLKPSSNHAASSSQQCFEILPVDAEDNSSKIPSSQTFLELQKTQSKPETNQNAAPTLISNHSIQDVEKEKQELDRVLQERQQREEQRQLEDRKKQEAIFQEKQRLIHQEKQTQERLEQQRIKEEKDILQKELEQKEKNLREANQAAEISKKKEDPITSLENDPILQRYMSLVQERRDRQKMDQVASLTPQVQQQPTLQKKMALHSEKSLSSDNLFGDGNTADDVSGWNPFGISVFSFMTGDKGHENGEIK</sequence>
<name>F4NSI6_BATDJ</name>
<feature type="coiled-coil region" evidence="1">
    <location>
        <begin position="407"/>
        <end position="465"/>
    </location>
</feature>